<name>A0ABQ9SI81_9PEZI</name>
<dbReference type="RefSeq" id="XP_060347916.1">
    <property type="nucleotide sequence ID" value="XM_060493786.1"/>
</dbReference>
<accession>A0ABQ9SI81</accession>
<evidence type="ECO:0000313" key="2">
    <source>
        <dbReference type="EMBL" id="KAK1535979.1"/>
    </source>
</evidence>
<organism evidence="2 3">
    <name type="scientific">Colletotrichum paranaense</name>
    <dbReference type="NCBI Taxonomy" id="1914294"/>
    <lineage>
        <taxon>Eukaryota</taxon>
        <taxon>Fungi</taxon>
        <taxon>Dikarya</taxon>
        <taxon>Ascomycota</taxon>
        <taxon>Pezizomycotina</taxon>
        <taxon>Sordariomycetes</taxon>
        <taxon>Hypocreomycetidae</taxon>
        <taxon>Glomerellales</taxon>
        <taxon>Glomerellaceae</taxon>
        <taxon>Colletotrichum</taxon>
        <taxon>Colletotrichum acutatum species complex</taxon>
    </lineage>
</organism>
<protein>
    <submittedName>
        <fullName evidence="2">Uncharacterized protein</fullName>
    </submittedName>
</protein>
<feature type="region of interest" description="Disordered" evidence="1">
    <location>
        <begin position="180"/>
        <end position="202"/>
    </location>
</feature>
<sequence>MSFRESDFDAGDRISQFCVFSLTSNFSLTRKGKILDGGKSCTLSSHTLDAARGWSLRTLIAESTHHNIVDSNFSPLLSDDCCGPFVSFSRSPFHPSHGVPSQRASTLHFARSRAPPAERVRLAWPRCHGRAAGSQPTLRRARHGEAWDCQSFMAMMGAVTERGAMGVNVDIDVKHGSRCTDTPWRTSRRTKHANPLAPGPRNTTTVTTLQARNRRRVDYGPVEPPGLLVAVSVAVFSWDLLSSARFSAVASPVLSPFSVLCFSPFITSRLSAPSACFPSFSTPLIIPSSPSPPLP</sequence>
<keyword evidence="3" id="KW-1185">Reference proteome</keyword>
<gene>
    <name evidence="2" type="ORF">CPAR01_09521</name>
</gene>
<dbReference type="EMBL" id="MOPA01000007">
    <property type="protein sequence ID" value="KAK1535979.1"/>
    <property type="molecule type" value="Genomic_DNA"/>
</dbReference>
<dbReference type="Proteomes" id="UP001241169">
    <property type="component" value="Unassembled WGS sequence"/>
</dbReference>
<evidence type="ECO:0000256" key="1">
    <source>
        <dbReference type="SAM" id="MobiDB-lite"/>
    </source>
</evidence>
<evidence type="ECO:0000313" key="3">
    <source>
        <dbReference type="Proteomes" id="UP001241169"/>
    </source>
</evidence>
<reference evidence="2 3" key="1">
    <citation type="submission" date="2016-10" db="EMBL/GenBank/DDBJ databases">
        <title>The genome sequence of Colletotrichum fioriniae PJ7.</title>
        <authorList>
            <person name="Baroncelli R."/>
        </authorList>
    </citation>
    <scope>NUCLEOTIDE SEQUENCE [LARGE SCALE GENOMIC DNA]</scope>
    <source>
        <strain evidence="2 3">IMI 384185</strain>
    </source>
</reference>
<proteinExistence type="predicted"/>
<dbReference type="GeneID" id="85377685"/>
<comment type="caution">
    <text evidence="2">The sequence shown here is derived from an EMBL/GenBank/DDBJ whole genome shotgun (WGS) entry which is preliminary data.</text>
</comment>